<comment type="caution">
    <text evidence="4">The sequence shown here is derived from an EMBL/GenBank/DDBJ whole genome shotgun (WGS) entry which is preliminary data.</text>
</comment>
<sequence length="251" mass="27143">MLPARAATNRTITGTGTITTRMTETPLPQTGAAFLRLLSWVSPAFPTGGYAYSHGLEWAVESGDVTDVATLCDWIGCLLEHGAPGSDLIILQEAWSAAHDMPRLRALAEFACACASSRERYDETVYQGEAFLKAASVWPVTPDPSELRGTRWPLPVAQGLVFRRGGITREQALLSGGYTTIAALVSAAVRLVPLPLGQTDGLHALARLEPRLSRAMNVTEHRTLDDVGGACFRSDLAAMHHETQTTRLFRT</sequence>
<reference evidence="5" key="1">
    <citation type="journal article" date="2019" name="Int. J. Syst. Evol. Microbiol.">
        <title>The Global Catalogue of Microorganisms (GCM) 10K type strain sequencing project: providing services to taxonomists for standard genome sequencing and annotation.</title>
        <authorList>
            <consortium name="The Broad Institute Genomics Platform"/>
            <consortium name="The Broad Institute Genome Sequencing Center for Infectious Disease"/>
            <person name="Wu L."/>
            <person name="Ma J."/>
        </authorList>
    </citation>
    <scope>NUCLEOTIDE SEQUENCE [LARGE SCALE GENOMIC DNA]</scope>
    <source>
        <strain evidence="5">NBRC 3267</strain>
    </source>
</reference>
<dbReference type="EMBL" id="BSNU01000001">
    <property type="protein sequence ID" value="GLQ61993.1"/>
    <property type="molecule type" value="Genomic_DNA"/>
</dbReference>
<dbReference type="Gene3D" id="1.10.4190.10">
    <property type="entry name" value="Urease accessory protein UreF"/>
    <property type="match status" value="1"/>
</dbReference>
<keyword evidence="5" id="KW-1185">Reference proteome</keyword>
<accession>A0AAV5NDG5</accession>
<dbReference type="Pfam" id="PF01730">
    <property type="entry name" value="UreF"/>
    <property type="match status" value="1"/>
</dbReference>
<keyword evidence="2 3" id="KW-0143">Chaperone</keyword>
<proteinExistence type="inferred from homology"/>
<dbReference type="InterPro" id="IPR002639">
    <property type="entry name" value="UreF"/>
</dbReference>
<evidence type="ECO:0000313" key="4">
    <source>
        <dbReference type="EMBL" id="GLQ61993.1"/>
    </source>
</evidence>
<protein>
    <recommendedName>
        <fullName evidence="3">Urease accessory protein UreF</fullName>
    </recommendedName>
</protein>
<dbReference type="PANTHER" id="PTHR33620:SF1">
    <property type="entry name" value="UREASE ACCESSORY PROTEIN F"/>
    <property type="match status" value="1"/>
</dbReference>
<evidence type="ECO:0000256" key="3">
    <source>
        <dbReference type="HAMAP-Rule" id="MF_01385"/>
    </source>
</evidence>
<dbReference type="GO" id="GO:0016151">
    <property type="term" value="F:nickel cation binding"/>
    <property type="evidence" value="ECO:0007669"/>
    <property type="project" value="UniProtKB-UniRule"/>
</dbReference>
<dbReference type="Proteomes" id="UP001156614">
    <property type="component" value="Unassembled WGS sequence"/>
</dbReference>
<dbReference type="PIRSF" id="PIRSF009467">
    <property type="entry name" value="Ureas_acces_UreF"/>
    <property type="match status" value="1"/>
</dbReference>
<evidence type="ECO:0000256" key="1">
    <source>
        <dbReference type="ARBA" id="ARBA00022988"/>
    </source>
</evidence>
<dbReference type="HAMAP" id="MF_01385">
    <property type="entry name" value="UreF"/>
    <property type="match status" value="1"/>
</dbReference>
<keyword evidence="3" id="KW-0963">Cytoplasm</keyword>
<dbReference type="GO" id="GO:0005737">
    <property type="term" value="C:cytoplasm"/>
    <property type="evidence" value="ECO:0007669"/>
    <property type="project" value="UniProtKB-SubCell"/>
</dbReference>
<dbReference type="InterPro" id="IPR038277">
    <property type="entry name" value="UreF_sf"/>
</dbReference>
<comment type="similarity">
    <text evidence="3">Belongs to the UreF family.</text>
</comment>
<dbReference type="PANTHER" id="PTHR33620">
    <property type="entry name" value="UREASE ACCESSORY PROTEIN F"/>
    <property type="match status" value="1"/>
</dbReference>
<name>A0AAV5NDG5_9PROT</name>
<organism evidence="4 5">
    <name type="scientific">Gluconobacter cerinus</name>
    <dbReference type="NCBI Taxonomy" id="38307"/>
    <lineage>
        <taxon>Bacteria</taxon>
        <taxon>Pseudomonadati</taxon>
        <taxon>Pseudomonadota</taxon>
        <taxon>Alphaproteobacteria</taxon>
        <taxon>Acetobacterales</taxon>
        <taxon>Acetobacteraceae</taxon>
        <taxon>Gluconobacter</taxon>
    </lineage>
</organism>
<comment type="subunit">
    <text evidence="3">UreD, UreF and UreG form a complex that acts as a GTP-hydrolysis-dependent molecular chaperone, activating the urease apoprotein by helping to assemble the nickel containing metallocenter of UreC. The UreE protein probably delivers the nickel.</text>
</comment>
<gene>
    <name evidence="3 4" type="primary">ureF</name>
    <name evidence="4" type="ORF">GCM10007867_08380</name>
</gene>
<keyword evidence="1 3" id="KW-0996">Nickel insertion</keyword>
<dbReference type="AlphaFoldDB" id="A0AAV5NDG5"/>
<comment type="subcellular location">
    <subcellularLocation>
        <location evidence="3">Cytoplasm</location>
    </subcellularLocation>
</comment>
<evidence type="ECO:0000313" key="5">
    <source>
        <dbReference type="Proteomes" id="UP001156614"/>
    </source>
</evidence>
<evidence type="ECO:0000256" key="2">
    <source>
        <dbReference type="ARBA" id="ARBA00023186"/>
    </source>
</evidence>
<comment type="function">
    <text evidence="3">Required for maturation of urease via the functional incorporation of the urease nickel metallocenter.</text>
</comment>